<sequence length="341" mass="37161">MEYRRLGRSGLKVSEIALGTMTFGKGTDEAEAGRILDAALDAGVNFIDTADTYAEGASEAYLGRLLGGIRHELVLATKFNNPTGGGPNDSGSSRAHVVRALEDSLTRLRTDHIDLYYIHHVDVQTPLDETLRALDDLVRAGKVRYIAASNYEAWRLLEGLWLSDSNGWSRFVAYQPQYNLLVRDIEDEIVPVCELKGVGIVAWGPLAGGLLTGKYQGGTTAIPGSRSQEGWGFRDRQVFYHADREAVVATLIELAGELGRRPAAIAIRWLLERAAVSSVIAGARDAAQFADNAAAAGWTLPPEAKARLDAVSAPPPRYPKAFEARMQERRDAAVRFSVRRG</sequence>
<name>A0ABW4Z1V0_9HYPH</name>
<dbReference type="Pfam" id="PF00248">
    <property type="entry name" value="Aldo_ket_red"/>
    <property type="match status" value="1"/>
</dbReference>
<gene>
    <name evidence="3" type="ORF">ACFSNC_19495</name>
</gene>
<evidence type="ECO:0000313" key="3">
    <source>
        <dbReference type="EMBL" id="MFD2142597.1"/>
    </source>
</evidence>
<dbReference type="InterPro" id="IPR050523">
    <property type="entry name" value="AKR_Detox_Biosynth"/>
</dbReference>
<reference evidence="4" key="1">
    <citation type="journal article" date="2019" name="Int. J. Syst. Evol. Microbiol.">
        <title>The Global Catalogue of Microorganisms (GCM) 10K type strain sequencing project: providing services to taxonomists for standard genome sequencing and annotation.</title>
        <authorList>
            <consortium name="The Broad Institute Genomics Platform"/>
            <consortium name="The Broad Institute Genome Sequencing Center for Infectious Disease"/>
            <person name="Wu L."/>
            <person name="Ma J."/>
        </authorList>
    </citation>
    <scope>NUCLEOTIDE SEQUENCE [LARGE SCALE GENOMIC DNA]</scope>
    <source>
        <strain evidence="4">CCM 7435</strain>
    </source>
</reference>
<keyword evidence="1" id="KW-0560">Oxidoreductase</keyword>
<dbReference type="EMBL" id="JBHUHD010000001">
    <property type="protein sequence ID" value="MFD2142597.1"/>
    <property type="molecule type" value="Genomic_DNA"/>
</dbReference>
<dbReference type="PANTHER" id="PTHR43364:SF4">
    <property type="entry name" value="NAD(P)-LINKED OXIDOREDUCTASE SUPERFAMILY PROTEIN"/>
    <property type="match status" value="1"/>
</dbReference>
<dbReference type="PANTHER" id="PTHR43364">
    <property type="entry name" value="NADH-SPECIFIC METHYLGLYOXAL REDUCTASE-RELATED"/>
    <property type="match status" value="1"/>
</dbReference>
<proteinExistence type="predicted"/>
<feature type="domain" description="NADP-dependent oxidoreductase" evidence="2">
    <location>
        <begin position="15"/>
        <end position="312"/>
    </location>
</feature>
<dbReference type="Gene3D" id="3.20.20.100">
    <property type="entry name" value="NADP-dependent oxidoreductase domain"/>
    <property type="match status" value="1"/>
</dbReference>
<keyword evidence="4" id="KW-1185">Reference proteome</keyword>
<accession>A0ABW4Z1V0</accession>
<protein>
    <submittedName>
        <fullName evidence="3">Aldo/keto reductase</fullName>
    </submittedName>
</protein>
<evidence type="ECO:0000313" key="4">
    <source>
        <dbReference type="Proteomes" id="UP001597299"/>
    </source>
</evidence>
<dbReference type="SUPFAM" id="SSF51430">
    <property type="entry name" value="NAD(P)-linked oxidoreductase"/>
    <property type="match status" value="1"/>
</dbReference>
<evidence type="ECO:0000256" key="1">
    <source>
        <dbReference type="ARBA" id="ARBA00023002"/>
    </source>
</evidence>
<dbReference type="RefSeq" id="WP_213353676.1">
    <property type="nucleotide sequence ID" value="NZ_JAHBGB010000037.1"/>
</dbReference>
<organism evidence="3 4">
    <name type="scientific">Ancylobacter oerskovii</name>
    <dbReference type="NCBI Taxonomy" id="459519"/>
    <lineage>
        <taxon>Bacteria</taxon>
        <taxon>Pseudomonadati</taxon>
        <taxon>Pseudomonadota</taxon>
        <taxon>Alphaproteobacteria</taxon>
        <taxon>Hyphomicrobiales</taxon>
        <taxon>Xanthobacteraceae</taxon>
        <taxon>Ancylobacter</taxon>
    </lineage>
</organism>
<comment type="caution">
    <text evidence="3">The sequence shown here is derived from an EMBL/GenBank/DDBJ whole genome shotgun (WGS) entry which is preliminary data.</text>
</comment>
<dbReference type="InterPro" id="IPR020471">
    <property type="entry name" value="AKR"/>
</dbReference>
<dbReference type="InterPro" id="IPR023210">
    <property type="entry name" value="NADP_OxRdtase_dom"/>
</dbReference>
<evidence type="ECO:0000259" key="2">
    <source>
        <dbReference type="Pfam" id="PF00248"/>
    </source>
</evidence>
<dbReference type="InterPro" id="IPR036812">
    <property type="entry name" value="NAD(P)_OxRdtase_dom_sf"/>
</dbReference>
<dbReference type="Proteomes" id="UP001597299">
    <property type="component" value="Unassembled WGS sequence"/>
</dbReference>
<dbReference type="PRINTS" id="PR00069">
    <property type="entry name" value="ALDKETRDTASE"/>
</dbReference>